<dbReference type="AlphaFoldDB" id="A0A0D1BW05"/>
<name>A0A0D1BW05_CLOBO</name>
<accession>A0A0D1BW05</accession>
<feature type="domain" description="CheW-like" evidence="1">
    <location>
        <begin position="1"/>
        <end position="131"/>
    </location>
</feature>
<dbReference type="RefSeq" id="WP_003494998.1">
    <property type="nucleotide sequence ID" value="NZ_JXSU01000007.1"/>
</dbReference>
<dbReference type="Pfam" id="PF01584">
    <property type="entry name" value="CheW"/>
    <property type="match status" value="1"/>
</dbReference>
<dbReference type="InterPro" id="IPR002545">
    <property type="entry name" value="CheW-lke_dom"/>
</dbReference>
<dbReference type="OrthoDB" id="9794382at2"/>
<evidence type="ECO:0000313" key="3">
    <source>
        <dbReference type="Proteomes" id="UP000032250"/>
    </source>
</evidence>
<dbReference type="PANTHER" id="PTHR22617:SF23">
    <property type="entry name" value="CHEMOTAXIS PROTEIN CHEW"/>
    <property type="match status" value="1"/>
</dbReference>
<dbReference type="PANTHER" id="PTHR22617">
    <property type="entry name" value="CHEMOTAXIS SENSOR HISTIDINE KINASE-RELATED"/>
    <property type="match status" value="1"/>
</dbReference>
<organism evidence="2 3">
    <name type="scientific">Clostridium botulinum B2 450</name>
    <dbReference type="NCBI Taxonomy" id="1379739"/>
    <lineage>
        <taxon>Bacteria</taxon>
        <taxon>Bacillati</taxon>
        <taxon>Bacillota</taxon>
        <taxon>Clostridia</taxon>
        <taxon>Eubacteriales</taxon>
        <taxon>Clostridiaceae</taxon>
        <taxon>Clostridium</taxon>
    </lineage>
</organism>
<evidence type="ECO:0000259" key="1">
    <source>
        <dbReference type="PROSITE" id="PS50851"/>
    </source>
</evidence>
<dbReference type="Gene3D" id="2.30.30.40">
    <property type="entry name" value="SH3 Domains"/>
    <property type="match status" value="1"/>
</dbReference>
<dbReference type="GO" id="GO:0007165">
    <property type="term" value="P:signal transduction"/>
    <property type="evidence" value="ECO:0007669"/>
    <property type="project" value="InterPro"/>
</dbReference>
<dbReference type="SUPFAM" id="SSF50341">
    <property type="entry name" value="CheW-like"/>
    <property type="match status" value="1"/>
</dbReference>
<dbReference type="InterPro" id="IPR036061">
    <property type="entry name" value="CheW-like_dom_sf"/>
</dbReference>
<evidence type="ECO:0000313" key="2">
    <source>
        <dbReference type="EMBL" id="KIS24540.1"/>
    </source>
</evidence>
<dbReference type="EMBL" id="JXSU01000007">
    <property type="protein sequence ID" value="KIS24540.1"/>
    <property type="molecule type" value="Genomic_DNA"/>
</dbReference>
<dbReference type="PROSITE" id="PS50851">
    <property type="entry name" value="CHEW"/>
    <property type="match status" value="1"/>
</dbReference>
<dbReference type="PATRIC" id="fig|1379739.3.peg.3088"/>
<dbReference type="GO" id="GO:0006935">
    <property type="term" value="P:chemotaxis"/>
    <property type="evidence" value="ECO:0007669"/>
    <property type="project" value="InterPro"/>
</dbReference>
<comment type="caution">
    <text evidence="2">The sequence shown here is derived from an EMBL/GenBank/DDBJ whole genome shotgun (WGS) entry which is preliminary data.</text>
</comment>
<protein>
    <submittedName>
        <fullName evidence="2">Chemotaxis protein CheW</fullName>
    </submittedName>
</protein>
<reference evidence="2 3" key="1">
    <citation type="submission" date="2014-06" db="EMBL/GenBank/DDBJ databases">
        <title>Genome characterization of distinct group I Clostridium botulinum lineages.</title>
        <authorList>
            <person name="Giordani F."/>
            <person name="Anselmo A."/>
            <person name="Fillo S."/>
            <person name="Palozzi A.M."/>
            <person name="Fortunato A."/>
            <person name="Gentile B."/>
            <person name="Ciammaruconi A."/>
            <person name="Anniballi F."/>
            <person name="De Medici D."/>
            <person name="Lista F."/>
        </authorList>
    </citation>
    <scope>NUCLEOTIDE SEQUENCE [LARGE SCALE GENOMIC DNA]</scope>
    <source>
        <strain evidence="2 3">B2 450</strain>
    </source>
</reference>
<dbReference type="Proteomes" id="UP000032250">
    <property type="component" value="Unassembled WGS sequence"/>
</dbReference>
<gene>
    <name evidence="2" type="ORF">N495_13500</name>
</gene>
<dbReference type="SMART" id="SM00260">
    <property type="entry name" value="CheW"/>
    <property type="match status" value="1"/>
</dbReference>
<dbReference type="InterPro" id="IPR039315">
    <property type="entry name" value="CheW"/>
</dbReference>
<sequence length="131" mass="14986">MQVVIFKLNNEQFAVQTDKIQSINDAMEITKVPKAPTHIKGLINLRGNIISLLDINLLLDIPKGDKSQNNIIILEMEDELVGIAVDDVYEVLDVEEKLIERSSDERRKEYIEGIINFQDRIVTLIDIDKLL</sequence>
<dbReference type="GeneID" id="92939457"/>
<dbReference type="HOGENOM" id="CLU_048995_3_2_9"/>
<proteinExistence type="predicted"/>
<dbReference type="GO" id="GO:0005829">
    <property type="term" value="C:cytosol"/>
    <property type="evidence" value="ECO:0007669"/>
    <property type="project" value="TreeGrafter"/>
</dbReference>
<dbReference type="Gene3D" id="2.40.50.180">
    <property type="entry name" value="CheA-289, Domain 4"/>
    <property type="match status" value="1"/>
</dbReference>